<dbReference type="Pfam" id="PF25074">
    <property type="entry name" value="DUF7798"/>
    <property type="match status" value="1"/>
</dbReference>
<keyword evidence="4" id="KW-1185">Reference proteome</keyword>
<feature type="compositionally biased region" description="Basic and acidic residues" evidence="1">
    <location>
        <begin position="89"/>
        <end position="103"/>
    </location>
</feature>
<gene>
    <name evidence="3" type="ORF">TSUD_16070</name>
</gene>
<dbReference type="AlphaFoldDB" id="A0A2Z6MVJ9"/>
<dbReference type="OrthoDB" id="1922570at2759"/>
<name>A0A2Z6MVJ9_TRISU</name>
<evidence type="ECO:0000313" key="3">
    <source>
        <dbReference type="EMBL" id="GAU36694.1"/>
    </source>
</evidence>
<dbReference type="PANTHER" id="PTHR36011">
    <property type="entry name" value="BAT2 DOMAIN PROTEIN"/>
    <property type="match status" value="1"/>
</dbReference>
<evidence type="ECO:0000256" key="1">
    <source>
        <dbReference type="SAM" id="MobiDB-lite"/>
    </source>
</evidence>
<dbReference type="EMBL" id="DF973637">
    <property type="protein sequence ID" value="GAU36694.1"/>
    <property type="molecule type" value="Genomic_DNA"/>
</dbReference>
<feature type="domain" description="DUF7798" evidence="2">
    <location>
        <begin position="251"/>
        <end position="522"/>
    </location>
</feature>
<sequence>MDDKTHSNNKQNDDEQVTQQSQDTKSPVADAGGGNWGGWGGFSAFSILSDLQKAAAVAAEEISRNAASVAETASKSIAELQITADEESEASKEDVGDEGSAKESDDESDTAPLKKSALDRLEKASEDSLLSQASIDGYFFYFWGAGVFDNSVETFASGAWRTLGNAWRGGSELVQKLENSASNLAGSVPHDGAGTPGSNAPSLLETGKAFTAKGMQVLEYVGKETMDLLISETGIEVEKAGNDGDQLSEEVTFDRCFYIYGGPEQLEELEALSSHYALLFNRRKAKLSAEQKSVFDGKLKEVQQIFDLSNEIDAGTDSNKGKTVERGNEGSSDEMKNLHDSSVGKAAEMAAGFTNALAGLAANDIIQRTTGRLDSLHSEGVHRLSEMCCFAVSQLLTFGKSIISLANKTEDEEVDDDNKVNIEWPEDVSAKAKIIRINVQTMIGYLEAVSNSFVTGISDVTEAYQASIKGVTAESPTAVPKTSVQEKASAFSEHLRADQTTAISKIQDGVQFLAHVVLSTSMNAA</sequence>
<dbReference type="Proteomes" id="UP000242715">
    <property type="component" value="Unassembled WGS sequence"/>
</dbReference>
<feature type="region of interest" description="Disordered" evidence="1">
    <location>
        <begin position="82"/>
        <end position="114"/>
    </location>
</feature>
<dbReference type="InterPro" id="IPR056700">
    <property type="entry name" value="DUF7798"/>
</dbReference>
<feature type="compositionally biased region" description="Basic and acidic residues" evidence="1">
    <location>
        <begin position="319"/>
        <end position="336"/>
    </location>
</feature>
<reference evidence="4" key="1">
    <citation type="journal article" date="2017" name="Front. Plant Sci.">
        <title>Climate Clever Clovers: New Paradigm to Reduce the Environmental Footprint of Ruminants by Breeding Low Methanogenic Forages Utilizing Haplotype Variation.</title>
        <authorList>
            <person name="Kaur P."/>
            <person name="Appels R."/>
            <person name="Bayer P.E."/>
            <person name="Keeble-Gagnere G."/>
            <person name="Wang J."/>
            <person name="Hirakawa H."/>
            <person name="Shirasawa K."/>
            <person name="Vercoe P."/>
            <person name="Stefanova K."/>
            <person name="Durmic Z."/>
            <person name="Nichols P."/>
            <person name="Revell C."/>
            <person name="Isobe S.N."/>
            <person name="Edwards D."/>
            <person name="Erskine W."/>
        </authorList>
    </citation>
    <scope>NUCLEOTIDE SEQUENCE [LARGE SCALE GENOMIC DNA]</scope>
    <source>
        <strain evidence="4">cv. Daliak</strain>
    </source>
</reference>
<feature type="region of interest" description="Disordered" evidence="1">
    <location>
        <begin position="313"/>
        <end position="336"/>
    </location>
</feature>
<dbReference type="PANTHER" id="PTHR36011:SF1">
    <property type="entry name" value="BAT2 DOMAIN PROTEIN"/>
    <property type="match status" value="1"/>
</dbReference>
<evidence type="ECO:0000313" key="4">
    <source>
        <dbReference type="Proteomes" id="UP000242715"/>
    </source>
</evidence>
<feature type="region of interest" description="Disordered" evidence="1">
    <location>
        <begin position="1"/>
        <end position="35"/>
    </location>
</feature>
<evidence type="ECO:0000259" key="2">
    <source>
        <dbReference type="Pfam" id="PF25074"/>
    </source>
</evidence>
<accession>A0A2Z6MVJ9</accession>
<organism evidence="3 4">
    <name type="scientific">Trifolium subterraneum</name>
    <name type="common">Subterranean clover</name>
    <dbReference type="NCBI Taxonomy" id="3900"/>
    <lineage>
        <taxon>Eukaryota</taxon>
        <taxon>Viridiplantae</taxon>
        <taxon>Streptophyta</taxon>
        <taxon>Embryophyta</taxon>
        <taxon>Tracheophyta</taxon>
        <taxon>Spermatophyta</taxon>
        <taxon>Magnoliopsida</taxon>
        <taxon>eudicotyledons</taxon>
        <taxon>Gunneridae</taxon>
        <taxon>Pentapetalae</taxon>
        <taxon>rosids</taxon>
        <taxon>fabids</taxon>
        <taxon>Fabales</taxon>
        <taxon>Fabaceae</taxon>
        <taxon>Papilionoideae</taxon>
        <taxon>50 kb inversion clade</taxon>
        <taxon>NPAAA clade</taxon>
        <taxon>Hologalegina</taxon>
        <taxon>IRL clade</taxon>
        <taxon>Trifolieae</taxon>
        <taxon>Trifolium</taxon>
    </lineage>
</organism>
<protein>
    <recommendedName>
        <fullName evidence="2">DUF7798 domain-containing protein</fullName>
    </recommendedName>
</protein>
<proteinExistence type="predicted"/>